<keyword evidence="4" id="KW-1185">Reference proteome</keyword>
<sequence length="209" mass="20529">MKVAKMKKMLISMFTLACASGNAYAVPITEVGDAGDLMGTAQVLGAGATSVSGSAGTGDVDLFSFGWSGGAFSATVSATGDSQLFLFDGSGLGILADDDSGSGVNAFISTVLVTGDYFLGIDGYNNEPTSASGNIFNNGCCGTELPTGPGAADPLSSWTGGGSAGTYTISFNAATSAVAGSVPEPASLALLGLGLAGLALSRRRNPVKA</sequence>
<dbReference type="NCBIfam" id="NF038127">
    <property type="entry name" value="FDP_fam"/>
    <property type="match status" value="1"/>
</dbReference>
<dbReference type="Proteomes" id="UP000055136">
    <property type="component" value="Chromosome"/>
</dbReference>
<feature type="domain" description="Ice-binding protein C-terminal" evidence="2">
    <location>
        <begin position="181"/>
        <end position="203"/>
    </location>
</feature>
<dbReference type="KEGG" id="tee:Tel_12685"/>
<dbReference type="NCBIfam" id="TIGR02595">
    <property type="entry name" value="PEP_CTERM"/>
    <property type="match status" value="1"/>
</dbReference>
<dbReference type="EMBL" id="CP013099">
    <property type="protein sequence ID" value="ALP53921.1"/>
    <property type="molecule type" value="Genomic_DNA"/>
</dbReference>
<dbReference type="Pfam" id="PF07589">
    <property type="entry name" value="PEP-CTERM"/>
    <property type="match status" value="1"/>
</dbReference>
<organism evidence="3 4">
    <name type="scientific">Candidatus Tenderia electrophaga</name>
    <dbReference type="NCBI Taxonomy" id="1748243"/>
    <lineage>
        <taxon>Bacteria</taxon>
        <taxon>Pseudomonadati</taxon>
        <taxon>Pseudomonadota</taxon>
        <taxon>Gammaproteobacteria</taxon>
        <taxon>Candidatus Tenderiales</taxon>
        <taxon>Candidatus Tenderiaceae</taxon>
        <taxon>Candidatus Tenderia</taxon>
    </lineage>
</organism>
<keyword evidence="1" id="KW-0732">Signal</keyword>
<dbReference type="AlphaFoldDB" id="A0A0S2TFJ0"/>
<evidence type="ECO:0000313" key="3">
    <source>
        <dbReference type="EMBL" id="ALP53921.1"/>
    </source>
</evidence>
<evidence type="ECO:0000259" key="2">
    <source>
        <dbReference type="Pfam" id="PF07589"/>
    </source>
</evidence>
<protein>
    <recommendedName>
        <fullName evidence="2">Ice-binding protein C-terminal domain-containing protein</fullName>
    </recommendedName>
</protein>
<name>A0A0S2TFJ0_9GAMM</name>
<gene>
    <name evidence="3" type="ORF">Tel_12685</name>
</gene>
<evidence type="ECO:0000313" key="4">
    <source>
        <dbReference type="Proteomes" id="UP000055136"/>
    </source>
</evidence>
<feature type="chain" id="PRO_5006604991" description="Ice-binding protein C-terminal domain-containing protein" evidence="1">
    <location>
        <begin position="26"/>
        <end position="209"/>
    </location>
</feature>
<dbReference type="STRING" id="1748243.Tel_12685"/>
<dbReference type="Gene3D" id="2.60.120.380">
    <property type="match status" value="1"/>
</dbReference>
<accession>A0A0S2TFJ0</accession>
<proteinExistence type="predicted"/>
<feature type="signal peptide" evidence="1">
    <location>
        <begin position="1"/>
        <end position="25"/>
    </location>
</feature>
<dbReference type="InterPro" id="IPR013424">
    <property type="entry name" value="Ice-binding_C"/>
</dbReference>
<evidence type="ECO:0000256" key="1">
    <source>
        <dbReference type="SAM" id="SignalP"/>
    </source>
</evidence>
<reference evidence="3" key="1">
    <citation type="submission" date="2015-10" db="EMBL/GenBank/DDBJ databases">
        <title>Description of Candidatus Tenderia electrophaga gen. nov, sp. nov., an Uncultivated Electroautotroph from a Biocathode Enrichment.</title>
        <authorList>
            <person name="Eddie B.J."/>
            <person name="Malanoski A.P."/>
            <person name="Wang Z."/>
            <person name="Hall R.J."/>
            <person name="Oh S.D."/>
            <person name="Heiner C."/>
            <person name="Lin B."/>
            <person name="Strycharz-Glaven S.M."/>
        </authorList>
    </citation>
    <scope>NUCLEOTIDE SEQUENCE [LARGE SCALE GENOMIC DNA]</scope>
    <source>
        <strain evidence="3">NRL1</strain>
    </source>
</reference>